<keyword evidence="2" id="KW-1185">Reference proteome</keyword>
<gene>
    <name evidence="1" type="ORF">AB675_8915</name>
</gene>
<name>A0A0N1H3G0_9EURO</name>
<dbReference type="EMBL" id="LFJN01000033">
    <property type="protein sequence ID" value="KPI36110.1"/>
    <property type="molecule type" value="Genomic_DNA"/>
</dbReference>
<dbReference type="GeneID" id="28741283"/>
<organism evidence="1 2">
    <name type="scientific">Cyphellophora attinorum</name>
    <dbReference type="NCBI Taxonomy" id="1664694"/>
    <lineage>
        <taxon>Eukaryota</taxon>
        <taxon>Fungi</taxon>
        <taxon>Dikarya</taxon>
        <taxon>Ascomycota</taxon>
        <taxon>Pezizomycotina</taxon>
        <taxon>Eurotiomycetes</taxon>
        <taxon>Chaetothyriomycetidae</taxon>
        <taxon>Chaetothyriales</taxon>
        <taxon>Cyphellophoraceae</taxon>
        <taxon>Cyphellophora</taxon>
    </lineage>
</organism>
<sequence>MATISGPEPHRAAEKACKNVAWCTIPPYLLKEQANREEAGAQPCSSFFSKLNSDVRSMIYEELAHGEEKALSIEYRPGAGLNEFEWCPNALGSLMSTCRIALTEISPTLHKTVQFRVGASTILGLYGTGGFLNRASFETFTSISRRAAVTLSWCLAAFPKLEDLRLATSCTFDVRIEDLFAATTPVAYQSSRLDYTLSTIRPKADTYKLGTTFVQDFQKTSQAHQEAQFERMIRKLGYPLAPPDRDSIVIFCPNNGRAEFQTIHRVDALIDLIDCIQTVETFKTRREGAQVAHTQQLADFGHLPAFQTLAALEASDCPTIIFMANADAKWGQAAFDSRQLFSSCISPTHIIHLDLSALTWNWYQGDDVSKFGAPFKEVMKRNVSKYGVRPSGVA</sequence>
<accession>A0A0N1H3G0</accession>
<dbReference type="Proteomes" id="UP000038010">
    <property type="component" value="Unassembled WGS sequence"/>
</dbReference>
<evidence type="ECO:0000313" key="1">
    <source>
        <dbReference type="EMBL" id="KPI36110.1"/>
    </source>
</evidence>
<dbReference type="RefSeq" id="XP_017996073.1">
    <property type="nucleotide sequence ID" value="XM_018149403.1"/>
</dbReference>
<evidence type="ECO:0000313" key="2">
    <source>
        <dbReference type="Proteomes" id="UP000038010"/>
    </source>
</evidence>
<dbReference type="VEuPathDB" id="FungiDB:AB675_8915"/>
<comment type="caution">
    <text evidence="1">The sequence shown here is derived from an EMBL/GenBank/DDBJ whole genome shotgun (WGS) entry which is preliminary data.</text>
</comment>
<proteinExistence type="predicted"/>
<reference evidence="1 2" key="1">
    <citation type="submission" date="2015-06" db="EMBL/GenBank/DDBJ databases">
        <title>Draft genome of the ant-associated black yeast Phialophora attae CBS 131958.</title>
        <authorList>
            <person name="Moreno L.F."/>
            <person name="Stielow B.J."/>
            <person name="de Hoog S."/>
            <person name="Vicente V.A."/>
            <person name="Weiss V.A."/>
            <person name="de Vries M."/>
            <person name="Cruz L.M."/>
            <person name="Souza E.M."/>
        </authorList>
    </citation>
    <scope>NUCLEOTIDE SEQUENCE [LARGE SCALE GENOMIC DNA]</scope>
    <source>
        <strain evidence="1 2">CBS 131958</strain>
    </source>
</reference>
<protein>
    <submittedName>
        <fullName evidence="1">Uncharacterized protein</fullName>
    </submittedName>
</protein>
<dbReference type="AlphaFoldDB" id="A0A0N1H3G0"/>